<accession>A0AAD6BBS9</accession>
<feature type="region of interest" description="Disordered" evidence="1">
    <location>
        <begin position="47"/>
        <end position="79"/>
    </location>
</feature>
<dbReference type="EMBL" id="JAPTMU010000008">
    <property type="protein sequence ID" value="KAJ4939863.1"/>
    <property type="molecule type" value="Genomic_DNA"/>
</dbReference>
<reference evidence="2" key="1">
    <citation type="submission" date="2022-11" db="EMBL/GenBank/DDBJ databases">
        <title>Chromosome-level genome of Pogonophryne albipinna.</title>
        <authorList>
            <person name="Jo E."/>
        </authorList>
    </citation>
    <scope>NUCLEOTIDE SEQUENCE</scope>
    <source>
        <strain evidence="2">SGF0006</strain>
        <tissue evidence="2">Muscle</tissue>
    </source>
</reference>
<comment type="caution">
    <text evidence="2">The sequence shown here is derived from an EMBL/GenBank/DDBJ whole genome shotgun (WGS) entry which is preliminary data.</text>
</comment>
<dbReference type="AlphaFoldDB" id="A0AAD6BBS9"/>
<gene>
    <name evidence="2" type="ORF">JOQ06_029299</name>
</gene>
<proteinExistence type="predicted"/>
<name>A0AAD6BBS9_9TELE</name>
<dbReference type="Proteomes" id="UP001219934">
    <property type="component" value="Unassembled WGS sequence"/>
</dbReference>
<evidence type="ECO:0000313" key="2">
    <source>
        <dbReference type="EMBL" id="KAJ4939863.1"/>
    </source>
</evidence>
<organism evidence="2 3">
    <name type="scientific">Pogonophryne albipinna</name>
    <dbReference type="NCBI Taxonomy" id="1090488"/>
    <lineage>
        <taxon>Eukaryota</taxon>
        <taxon>Metazoa</taxon>
        <taxon>Chordata</taxon>
        <taxon>Craniata</taxon>
        <taxon>Vertebrata</taxon>
        <taxon>Euteleostomi</taxon>
        <taxon>Actinopterygii</taxon>
        <taxon>Neopterygii</taxon>
        <taxon>Teleostei</taxon>
        <taxon>Neoteleostei</taxon>
        <taxon>Acanthomorphata</taxon>
        <taxon>Eupercaria</taxon>
        <taxon>Perciformes</taxon>
        <taxon>Notothenioidei</taxon>
        <taxon>Pogonophryne</taxon>
    </lineage>
</organism>
<protein>
    <submittedName>
        <fullName evidence="2">Uncharacterized protein</fullName>
    </submittedName>
</protein>
<feature type="compositionally biased region" description="Polar residues" evidence="1">
    <location>
        <begin position="47"/>
        <end position="65"/>
    </location>
</feature>
<sequence length="91" mass="10259">MIDWMLCSATDPHSPAQHRPSIRARWCGRLKRRIQCPVNCEAGQLSGLETSELSPPDRNSSTCSSPFPPSKRKSTYKHTTTLVLKERYASN</sequence>
<evidence type="ECO:0000313" key="3">
    <source>
        <dbReference type="Proteomes" id="UP001219934"/>
    </source>
</evidence>
<keyword evidence="3" id="KW-1185">Reference proteome</keyword>
<evidence type="ECO:0000256" key="1">
    <source>
        <dbReference type="SAM" id="MobiDB-lite"/>
    </source>
</evidence>